<evidence type="ECO:0000256" key="1">
    <source>
        <dbReference type="SAM" id="MobiDB-lite"/>
    </source>
</evidence>
<dbReference type="SUPFAM" id="SSF54593">
    <property type="entry name" value="Glyoxalase/Bleomycin resistance protein/Dihydroxybiphenyl dioxygenase"/>
    <property type="match status" value="1"/>
</dbReference>
<accession>A0A0P8A2M3</accession>
<name>A0A0P8A2M3_9EURY</name>
<gene>
    <name evidence="2" type="ORF">MPEBLZ_03052</name>
</gene>
<dbReference type="Gene3D" id="3.10.180.10">
    <property type="entry name" value="2,3-Dihydroxybiphenyl 1,2-Dioxygenase, domain 1"/>
    <property type="match status" value="1"/>
</dbReference>
<comment type="caution">
    <text evidence="2">The sequence shown here is derived from an EMBL/GenBank/DDBJ whole genome shotgun (WGS) entry which is preliminary data.</text>
</comment>
<dbReference type="Proteomes" id="UP000050360">
    <property type="component" value="Unassembled WGS sequence"/>
</dbReference>
<evidence type="ECO:0000313" key="3">
    <source>
        <dbReference type="Proteomes" id="UP000050360"/>
    </source>
</evidence>
<dbReference type="EMBL" id="LKCM01000237">
    <property type="protein sequence ID" value="KPQ42336.1"/>
    <property type="molecule type" value="Genomic_DNA"/>
</dbReference>
<organism evidence="2 3">
    <name type="scientific">Candidatus Methanoperedens nitratireducens</name>
    <dbReference type="NCBI Taxonomy" id="1392998"/>
    <lineage>
        <taxon>Archaea</taxon>
        <taxon>Methanobacteriati</taxon>
        <taxon>Methanobacteriota</taxon>
        <taxon>Stenosarchaea group</taxon>
        <taxon>Methanomicrobia</taxon>
        <taxon>Methanosarcinales</taxon>
        <taxon>ANME-2 cluster</taxon>
        <taxon>Candidatus Methanoperedentaceae</taxon>
        <taxon>Candidatus Methanoperedens</taxon>
    </lineage>
</organism>
<evidence type="ECO:0000313" key="2">
    <source>
        <dbReference type="EMBL" id="KPQ42336.1"/>
    </source>
</evidence>
<protein>
    <recommendedName>
        <fullName evidence="4">Glyoxalase-like domain protein</fullName>
    </recommendedName>
</protein>
<sequence>MFWSPQPNAMTGIPRKPGAINGGFYQSNDDPLSQCPSVVIAVDDIKAAMKKVEEAGGKVLEGQVPGKPDEIPGVGLYASFIDTEGIRVRMLEPLPMQSESDD</sequence>
<evidence type="ECO:0008006" key="4">
    <source>
        <dbReference type="Google" id="ProtNLM"/>
    </source>
</evidence>
<dbReference type="AlphaFoldDB" id="A0A0P8A2M3"/>
<proteinExistence type="predicted"/>
<dbReference type="InterPro" id="IPR029068">
    <property type="entry name" value="Glyas_Bleomycin-R_OHBP_Dase"/>
</dbReference>
<reference evidence="2 3" key="1">
    <citation type="submission" date="2015-09" db="EMBL/GenBank/DDBJ databases">
        <title>A metagenomics-based metabolic model of nitrate-dependent anaerobic oxidation of methane by Methanoperedens-like archaea.</title>
        <authorList>
            <person name="Arshad A."/>
            <person name="Speth D.R."/>
            <person name="De Graaf R.M."/>
            <person name="Op Den Camp H.J."/>
            <person name="Jetten M.S."/>
            <person name="Welte C.U."/>
        </authorList>
    </citation>
    <scope>NUCLEOTIDE SEQUENCE [LARGE SCALE GENOMIC DNA]</scope>
</reference>
<feature type="region of interest" description="Disordered" evidence="1">
    <location>
        <begin position="1"/>
        <end position="25"/>
    </location>
</feature>